<dbReference type="GO" id="GO:0004665">
    <property type="term" value="F:prephenate dehydrogenase (NADP+) activity"/>
    <property type="evidence" value="ECO:0007669"/>
    <property type="project" value="InterPro"/>
</dbReference>
<protein>
    <submittedName>
        <fullName evidence="4">Prephenate dehydrogenase/arogenate dehydrogenase family protein</fullName>
    </submittedName>
</protein>
<dbReference type="PANTHER" id="PTHR21363:SF0">
    <property type="entry name" value="PREPHENATE DEHYDROGENASE [NADP(+)]"/>
    <property type="match status" value="1"/>
</dbReference>
<comment type="caution">
    <text evidence="4">The sequence shown here is derived from an EMBL/GenBank/DDBJ whole genome shotgun (WGS) entry which is preliminary data.</text>
</comment>
<keyword evidence="2" id="KW-0175">Coiled coil</keyword>
<dbReference type="Pfam" id="PF02153">
    <property type="entry name" value="PDH_N"/>
    <property type="match status" value="1"/>
</dbReference>
<organism evidence="4 5">
    <name type="scientific">Roseibacillus ishigakijimensis</name>
    <dbReference type="NCBI Taxonomy" id="454146"/>
    <lineage>
        <taxon>Bacteria</taxon>
        <taxon>Pseudomonadati</taxon>
        <taxon>Verrucomicrobiota</taxon>
        <taxon>Verrucomicrobiia</taxon>
        <taxon>Verrucomicrobiales</taxon>
        <taxon>Verrucomicrobiaceae</taxon>
        <taxon>Roseibacillus</taxon>
    </lineage>
</organism>
<keyword evidence="5" id="KW-1185">Reference proteome</keyword>
<evidence type="ECO:0000313" key="5">
    <source>
        <dbReference type="Proteomes" id="UP000604083"/>
    </source>
</evidence>
<feature type="domain" description="Prephenate/arogenate dehydrogenase" evidence="3">
    <location>
        <begin position="4"/>
        <end position="279"/>
    </location>
</feature>
<dbReference type="Proteomes" id="UP000604083">
    <property type="component" value="Unassembled WGS sequence"/>
</dbReference>
<evidence type="ECO:0000256" key="2">
    <source>
        <dbReference type="SAM" id="Coils"/>
    </source>
</evidence>
<dbReference type="InterPro" id="IPR008927">
    <property type="entry name" value="6-PGluconate_DH-like_C_sf"/>
</dbReference>
<feature type="coiled-coil region" evidence="2">
    <location>
        <begin position="232"/>
        <end position="259"/>
    </location>
</feature>
<dbReference type="PANTHER" id="PTHR21363">
    <property type="entry name" value="PREPHENATE DEHYDROGENASE"/>
    <property type="match status" value="1"/>
</dbReference>
<evidence type="ECO:0000313" key="4">
    <source>
        <dbReference type="EMBL" id="MBK1834057.1"/>
    </source>
</evidence>
<dbReference type="SUPFAM" id="SSF51735">
    <property type="entry name" value="NAD(P)-binding Rossmann-fold domains"/>
    <property type="match status" value="1"/>
</dbReference>
<sequence>MAFGKIAVLGPGLLGGSVGLAVRERELGTVRFWGRSEEKLARVREEGFMAERDLARVVAGVDMVILATPVEFYRQLAEQLVALGGDFLVTDVGSVKAAVAEGAGEVLAAAGIPFIGSHPMAGSEQGGFEVARADLFVGACCFLCGDPSSSHFPKLAAFWQALGCTTVQRTAREHDEIVARISHLPHVLAAVGAQVSLRNPGEEEFGGGGLADTTRVAAGNPPMWTGILLENRAAILHELARAREELAQVESLLASGEKEKLSLWLEEACQRRNRLSHRS</sequence>
<accession>A0A934RQK5</accession>
<dbReference type="RefSeq" id="WP_200391491.1">
    <property type="nucleotide sequence ID" value="NZ_JAENIO010000017.1"/>
</dbReference>
<dbReference type="InterPro" id="IPR036291">
    <property type="entry name" value="NAD(P)-bd_dom_sf"/>
</dbReference>
<dbReference type="GO" id="GO:0006571">
    <property type="term" value="P:tyrosine biosynthetic process"/>
    <property type="evidence" value="ECO:0007669"/>
    <property type="project" value="InterPro"/>
</dbReference>
<dbReference type="Pfam" id="PF20463">
    <property type="entry name" value="PDH_C"/>
    <property type="match status" value="1"/>
</dbReference>
<dbReference type="GO" id="GO:0070403">
    <property type="term" value="F:NAD+ binding"/>
    <property type="evidence" value="ECO:0007669"/>
    <property type="project" value="InterPro"/>
</dbReference>
<dbReference type="Gene3D" id="3.40.50.720">
    <property type="entry name" value="NAD(P)-binding Rossmann-like Domain"/>
    <property type="match status" value="1"/>
</dbReference>
<reference evidence="4" key="1">
    <citation type="submission" date="2021-01" db="EMBL/GenBank/DDBJ databases">
        <title>Modified the classification status of verrucomicrobia.</title>
        <authorList>
            <person name="Feng X."/>
        </authorList>
    </citation>
    <scope>NUCLEOTIDE SEQUENCE</scope>
    <source>
        <strain evidence="4">KCTC 12986</strain>
    </source>
</reference>
<dbReference type="GO" id="GO:0008977">
    <property type="term" value="F:prephenate dehydrogenase (NAD+) activity"/>
    <property type="evidence" value="ECO:0007669"/>
    <property type="project" value="InterPro"/>
</dbReference>
<dbReference type="InterPro" id="IPR046825">
    <property type="entry name" value="PDH_C"/>
</dbReference>
<proteinExistence type="predicted"/>
<dbReference type="InterPro" id="IPR050812">
    <property type="entry name" value="Preph/Arog_dehydrog"/>
</dbReference>
<evidence type="ECO:0000259" key="3">
    <source>
        <dbReference type="PROSITE" id="PS51176"/>
    </source>
</evidence>
<dbReference type="PROSITE" id="PS51176">
    <property type="entry name" value="PDH_ADH"/>
    <property type="match status" value="1"/>
</dbReference>
<gene>
    <name evidence="4" type="ORF">JIN78_08295</name>
</gene>
<name>A0A934RQK5_9BACT</name>
<evidence type="ECO:0000256" key="1">
    <source>
        <dbReference type="ARBA" id="ARBA00023002"/>
    </source>
</evidence>
<keyword evidence="1" id="KW-0560">Oxidoreductase</keyword>
<dbReference type="Gene3D" id="1.10.3660.10">
    <property type="entry name" value="6-phosphogluconate dehydrogenase C-terminal like domain"/>
    <property type="match status" value="1"/>
</dbReference>
<dbReference type="InterPro" id="IPR046826">
    <property type="entry name" value="PDH_N"/>
</dbReference>
<dbReference type="EMBL" id="JAENIO010000017">
    <property type="protein sequence ID" value="MBK1834057.1"/>
    <property type="molecule type" value="Genomic_DNA"/>
</dbReference>
<dbReference type="AlphaFoldDB" id="A0A934RQK5"/>
<dbReference type="SUPFAM" id="SSF48179">
    <property type="entry name" value="6-phosphogluconate dehydrogenase C-terminal domain-like"/>
    <property type="match status" value="1"/>
</dbReference>
<dbReference type="InterPro" id="IPR003099">
    <property type="entry name" value="Prephen_DH"/>
</dbReference>